<protein>
    <submittedName>
        <fullName evidence="4">Ldh family oxidoreductase</fullName>
    </submittedName>
</protein>
<dbReference type="InterPro" id="IPR003767">
    <property type="entry name" value="Malate/L-lactate_DH-like"/>
</dbReference>
<dbReference type="Proteomes" id="UP001164439">
    <property type="component" value="Chromosome"/>
</dbReference>
<dbReference type="PANTHER" id="PTHR11091:SF0">
    <property type="entry name" value="MALATE DEHYDROGENASE"/>
    <property type="match status" value="1"/>
</dbReference>
<feature type="region of interest" description="Disordered" evidence="3">
    <location>
        <begin position="195"/>
        <end position="217"/>
    </location>
</feature>
<gene>
    <name evidence="4" type="ORF">STRCI_006990</name>
</gene>
<dbReference type="SUPFAM" id="SSF89733">
    <property type="entry name" value="L-sulfolactate dehydrogenase-like"/>
    <property type="match status" value="1"/>
</dbReference>
<dbReference type="RefSeq" id="WP_269662968.1">
    <property type="nucleotide sequence ID" value="NZ_CP114413.1"/>
</dbReference>
<evidence type="ECO:0000256" key="1">
    <source>
        <dbReference type="ARBA" id="ARBA00006056"/>
    </source>
</evidence>
<evidence type="ECO:0000313" key="4">
    <source>
        <dbReference type="EMBL" id="WAZ25488.1"/>
    </source>
</evidence>
<sequence length="344" mass="35154">MSHRKLVPAGELRDFSAALLEQGGLSAEHARTTAEVFVWAALRGVDSHGIARVPAYLELLAKGVANARPELGVESTTPAAAVLDADRAPGPVALSAAADEAVTRAKVTGIASVGVRRTVHTGAIGYYVSRIAEQGLVGIGFVAGMPNMGYTGVKGAAVATSPLAIAVPAKEHAPLLLDMATATVALGRIRQAKANGTPLPEGAAATEDGTPTTDPEQAVMPLPLGGAKGSGMSLAFEILTSVLVGAPIFAAFHSDDPQGRKHRQNALLIAVDPAAFGDPDAFTASVDETLATLKGLPTDSGVYYPGERSAAVAVERAEQGIPVAPKVWRELTEAAGRFGIEPPA</sequence>
<keyword evidence="5" id="KW-1185">Reference proteome</keyword>
<accession>A0ABY7KPJ5</accession>
<dbReference type="InterPro" id="IPR036111">
    <property type="entry name" value="Mal/L-sulfo/L-lacto_DH-like_sf"/>
</dbReference>
<dbReference type="Gene3D" id="3.30.1370.60">
    <property type="entry name" value="Hypothetical oxidoreductase yiak, domain 2"/>
    <property type="match status" value="1"/>
</dbReference>
<dbReference type="Gene3D" id="1.10.1530.10">
    <property type="match status" value="1"/>
</dbReference>
<dbReference type="EMBL" id="CP114413">
    <property type="protein sequence ID" value="WAZ25488.1"/>
    <property type="molecule type" value="Genomic_DNA"/>
</dbReference>
<evidence type="ECO:0000256" key="3">
    <source>
        <dbReference type="SAM" id="MobiDB-lite"/>
    </source>
</evidence>
<evidence type="ECO:0000256" key="2">
    <source>
        <dbReference type="ARBA" id="ARBA00023002"/>
    </source>
</evidence>
<dbReference type="Pfam" id="PF02615">
    <property type="entry name" value="Ldh_2"/>
    <property type="match status" value="1"/>
</dbReference>
<organism evidence="4 5">
    <name type="scientific">Streptomyces cinnabarinus</name>
    <dbReference type="NCBI Taxonomy" id="67287"/>
    <lineage>
        <taxon>Bacteria</taxon>
        <taxon>Bacillati</taxon>
        <taxon>Actinomycetota</taxon>
        <taxon>Actinomycetes</taxon>
        <taxon>Kitasatosporales</taxon>
        <taxon>Streptomycetaceae</taxon>
        <taxon>Streptomyces</taxon>
    </lineage>
</organism>
<name>A0ABY7KPJ5_9ACTN</name>
<keyword evidence="2" id="KW-0560">Oxidoreductase</keyword>
<dbReference type="PANTHER" id="PTHR11091">
    <property type="entry name" value="OXIDOREDUCTASE-RELATED"/>
    <property type="match status" value="1"/>
</dbReference>
<dbReference type="InterPro" id="IPR043143">
    <property type="entry name" value="Mal/L-sulf/L-lact_DH-like_NADP"/>
</dbReference>
<evidence type="ECO:0000313" key="5">
    <source>
        <dbReference type="Proteomes" id="UP001164439"/>
    </source>
</evidence>
<dbReference type="InterPro" id="IPR043144">
    <property type="entry name" value="Mal/L-sulf/L-lact_DH-like_ah"/>
</dbReference>
<proteinExistence type="inferred from homology"/>
<comment type="similarity">
    <text evidence="1">Belongs to the LDH2/MDH2 oxidoreductase family.</text>
</comment>
<reference evidence="4" key="1">
    <citation type="submission" date="2022-12" db="EMBL/GenBank/DDBJ databases">
        <authorList>
            <person name="Ruckert C."/>
            <person name="Busche T."/>
            <person name="Kalinowski J."/>
            <person name="Wittmann C."/>
        </authorList>
    </citation>
    <scope>NUCLEOTIDE SEQUENCE</scope>
    <source>
        <strain evidence="4">DSM 40467</strain>
    </source>
</reference>